<reference evidence="2 3" key="1">
    <citation type="submission" date="2014-08" db="EMBL/GenBank/DDBJ databases">
        <title>Whole genome shotgun sequence of Sphingomonas paucimobilis NBRC 13935.</title>
        <authorList>
            <person name="Hosoyama A."/>
            <person name="Hashimoto M."/>
            <person name="Hosoyama Y."/>
            <person name="Noguchi M."/>
            <person name="Uohara A."/>
            <person name="Ohji S."/>
            <person name="Katano-Makiyama Y."/>
            <person name="Ichikawa N."/>
            <person name="Kimura A."/>
            <person name="Yamazoe A."/>
            <person name="Fujita N."/>
        </authorList>
    </citation>
    <scope>NUCLEOTIDE SEQUENCE [LARGE SCALE GENOMIC DNA]</scope>
    <source>
        <strain evidence="2 3">NBRC 13935</strain>
    </source>
</reference>
<accession>A0A0C9MUD3</accession>
<dbReference type="AlphaFoldDB" id="A0A0C9MUD3"/>
<evidence type="ECO:0000313" key="2">
    <source>
        <dbReference type="EMBL" id="GAN14261.1"/>
    </source>
</evidence>
<protein>
    <submittedName>
        <fullName evidence="2">DNA, contig: SP634</fullName>
    </submittedName>
</protein>
<keyword evidence="1" id="KW-0812">Transmembrane</keyword>
<keyword evidence="1" id="KW-1133">Transmembrane helix</keyword>
<keyword evidence="1" id="KW-0472">Membrane</keyword>
<keyword evidence="3" id="KW-1185">Reference proteome</keyword>
<name>A0A0C9MUD3_SPHPI</name>
<evidence type="ECO:0000256" key="1">
    <source>
        <dbReference type="SAM" id="Phobius"/>
    </source>
</evidence>
<organism evidence="2 3">
    <name type="scientific">Sphingomonas paucimobilis NBRC 13935</name>
    <dbReference type="NCBI Taxonomy" id="1219050"/>
    <lineage>
        <taxon>Bacteria</taxon>
        <taxon>Pseudomonadati</taxon>
        <taxon>Pseudomonadota</taxon>
        <taxon>Alphaproteobacteria</taxon>
        <taxon>Sphingomonadales</taxon>
        <taxon>Sphingomonadaceae</taxon>
        <taxon>Sphingomonas</taxon>
    </lineage>
</organism>
<feature type="transmembrane region" description="Helical" evidence="1">
    <location>
        <begin position="46"/>
        <end position="66"/>
    </location>
</feature>
<dbReference type="Proteomes" id="UP000032025">
    <property type="component" value="Unassembled WGS sequence"/>
</dbReference>
<proteinExistence type="predicted"/>
<gene>
    <name evidence="2" type="ORF">SP6_34_00160</name>
</gene>
<dbReference type="RefSeq" id="WP_007404714.1">
    <property type="nucleotide sequence ID" value="NZ_BBJS01000034.1"/>
</dbReference>
<dbReference type="GeneID" id="78528013"/>
<dbReference type="EMBL" id="BBJS01000034">
    <property type="protein sequence ID" value="GAN14261.1"/>
    <property type="molecule type" value="Genomic_DNA"/>
</dbReference>
<evidence type="ECO:0000313" key="3">
    <source>
        <dbReference type="Proteomes" id="UP000032025"/>
    </source>
</evidence>
<comment type="caution">
    <text evidence="2">The sequence shown here is derived from an EMBL/GenBank/DDBJ whole genome shotgun (WGS) entry which is preliminary data.</text>
</comment>
<sequence>MTDPLDHDLALLAQPAPPTALDDLEHRVAAAIAASPGTGGVSGRGMAMAGIGALLLGLAGGGVMSARGEARERPERIAMVLDAGLAPSTLLLGR</sequence>